<dbReference type="AlphaFoldDB" id="A0A2N9EJU4"/>
<dbReference type="EMBL" id="OIVN01000141">
    <property type="protein sequence ID" value="SPC75038.1"/>
    <property type="molecule type" value="Genomic_DNA"/>
</dbReference>
<feature type="region of interest" description="Disordered" evidence="1">
    <location>
        <begin position="69"/>
        <end position="95"/>
    </location>
</feature>
<sequence length="141" mass="15495">MDSKNGVVGVDVSSSLLFEDTADSETDAEIHADDVATDIFDDQDAESCSCDTCDDDKLGFTDHQVLDCDDQDSGNSSGINHGDDDHHEPSTSGCNQLWLSDENSGCLSRKEGEEETKVDKIDVDEMEDRLFWETCMEVGYP</sequence>
<dbReference type="PANTHER" id="PTHR35726">
    <property type="entry name" value="GLUTAMIC ACID-RICH PROTEIN-LIKE"/>
    <property type="match status" value="1"/>
</dbReference>
<evidence type="ECO:0000313" key="2">
    <source>
        <dbReference type="EMBL" id="SPC75038.1"/>
    </source>
</evidence>
<gene>
    <name evidence="2" type="ORF">FSB_LOCUS2920</name>
</gene>
<accession>A0A2N9EJU4</accession>
<proteinExistence type="predicted"/>
<name>A0A2N9EJU4_FAGSY</name>
<reference evidence="2" key="1">
    <citation type="submission" date="2018-02" db="EMBL/GenBank/DDBJ databases">
        <authorList>
            <person name="Cohen D.B."/>
            <person name="Kent A.D."/>
        </authorList>
    </citation>
    <scope>NUCLEOTIDE SEQUENCE</scope>
</reference>
<protein>
    <submittedName>
        <fullName evidence="2">Uncharacterized protein</fullName>
    </submittedName>
</protein>
<dbReference type="PANTHER" id="PTHR35726:SF5">
    <property type="match status" value="1"/>
</dbReference>
<organism evidence="2">
    <name type="scientific">Fagus sylvatica</name>
    <name type="common">Beechnut</name>
    <dbReference type="NCBI Taxonomy" id="28930"/>
    <lineage>
        <taxon>Eukaryota</taxon>
        <taxon>Viridiplantae</taxon>
        <taxon>Streptophyta</taxon>
        <taxon>Embryophyta</taxon>
        <taxon>Tracheophyta</taxon>
        <taxon>Spermatophyta</taxon>
        <taxon>Magnoliopsida</taxon>
        <taxon>eudicotyledons</taxon>
        <taxon>Gunneridae</taxon>
        <taxon>Pentapetalae</taxon>
        <taxon>rosids</taxon>
        <taxon>fabids</taxon>
        <taxon>Fagales</taxon>
        <taxon>Fagaceae</taxon>
        <taxon>Fagus</taxon>
    </lineage>
</organism>
<evidence type="ECO:0000256" key="1">
    <source>
        <dbReference type="SAM" id="MobiDB-lite"/>
    </source>
</evidence>